<accession>A0ABV8PHG2</accession>
<evidence type="ECO:0000313" key="2">
    <source>
        <dbReference type="EMBL" id="MFC4219623.1"/>
    </source>
</evidence>
<reference evidence="3" key="1">
    <citation type="journal article" date="2019" name="Int. J. Syst. Evol. Microbiol.">
        <title>The Global Catalogue of Microorganisms (GCM) 10K type strain sequencing project: providing services to taxonomists for standard genome sequencing and annotation.</title>
        <authorList>
            <consortium name="The Broad Institute Genomics Platform"/>
            <consortium name="The Broad Institute Genome Sequencing Center for Infectious Disease"/>
            <person name="Wu L."/>
            <person name="Ma J."/>
        </authorList>
    </citation>
    <scope>NUCLEOTIDE SEQUENCE [LARGE SCALE GENOMIC DNA]</scope>
    <source>
        <strain evidence="3">CGMCC 1.15774</strain>
    </source>
</reference>
<evidence type="ECO:0000256" key="1">
    <source>
        <dbReference type="SAM" id="Coils"/>
    </source>
</evidence>
<sequence length="423" mass="50397">MNRIILIGNGFDLAHGMQTSYQHFIDDYWKNTTSAIKNVYHNRPFENEEFKIQRSPGGFLSENNYKSLMESLQNFKTNIDYKNKFLKIITEKAFIDKWVDVENEYYSLLIKSFDKARFPRNDYDVKELNNDFEKIKTKLGEYLKFIENEFDKSLGTDYLRTKNIIGHKIYHPFKLKDFSETSLNQKAELEYNLIKKDIEALANDQITMDELNETKKRLIQRIDTKNPLSEIKKLLQSDSAINYFDLIPDQILFLNFNYTFTDKIYSNSREFDQFNDRKYSSVKSIRIHGTVEERDNNPIIFGFGDELDDDYKRIEKLNNNEYLENIKSINYLETDNYKKLLEYINSGNYQIFIFGHSCGVSDRTLLNTMFEHDNCASIKVFYHQKNEKDDNYSDIVRNISRNFNDKAKMRDRVVNKNYCEPLK</sequence>
<keyword evidence="1" id="KW-0175">Coiled coil</keyword>
<dbReference type="EMBL" id="JBHSCL010000004">
    <property type="protein sequence ID" value="MFC4219623.1"/>
    <property type="molecule type" value="Genomic_DNA"/>
</dbReference>
<keyword evidence="3" id="KW-1185">Reference proteome</keyword>
<protein>
    <submittedName>
        <fullName evidence="2">AbiH family protein</fullName>
    </submittedName>
</protein>
<name>A0ABV8PHG2_9FLAO</name>
<gene>
    <name evidence="2" type="ORF">ACFOWS_05745</name>
</gene>
<dbReference type="Pfam" id="PF14253">
    <property type="entry name" value="AbiH"/>
    <property type="match status" value="1"/>
</dbReference>
<organism evidence="2 3">
    <name type="scientific">Flagellimonas marina</name>
    <dbReference type="NCBI Taxonomy" id="1775168"/>
    <lineage>
        <taxon>Bacteria</taxon>
        <taxon>Pseudomonadati</taxon>
        <taxon>Bacteroidota</taxon>
        <taxon>Flavobacteriia</taxon>
        <taxon>Flavobacteriales</taxon>
        <taxon>Flavobacteriaceae</taxon>
        <taxon>Flagellimonas</taxon>
    </lineage>
</organism>
<dbReference type="InterPro" id="IPR025935">
    <property type="entry name" value="AbiH"/>
</dbReference>
<proteinExistence type="predicted"/>
<dbReference type="RefSeq" id="WP_379762999.1">
    <property type="nucleotide sequence ID" value="NZ_JBHSCL010000004.1"/>
</dbReference>
<comment type="caution">
    <text evidence="2">The sequence shown here is derived from an EMBL/GenBank/DDBJ whole genome shotgun (WGS) entry which is preliminary data.</text>
</comment>
<feature type="coiled-coil region" evidence="1">
    <location>
        <begin position="184"/>
        <end position="221"/>
    </location>
</feature>
<evidence type="ECO:0000313" key="3">
    <source>
        <dbReference type="Proteomes" id="UP001595841"/>
    </source>
</evidence>
<dbReference type="Proteomes" id="UP001595841">
    <property type="component" value="Unassembled WGS sequence"/>
</dbReference>